<dbReference type="InterPro" id="IPR050832">
    <property type="entry name" value="Bact_Acetyltransf"/>
</dbReference>
<dbReference type="Pfam" id="PF00583">
    <property type="entry name" value="Acetyltransf_1"/>
    <property type="match status" value="1"/>
</dbReference>
<organism evidence="4 5">
    <name type="scientific">Sphingomonas natans</name>
    <dbReference type="NCBI Taxonomy" id="3063330"/>
    <lineage>
        <taxon>Bacteria</taxon>
        <taxon>Pseudomonadati</taxon>
        <taxon>Pseudomonadota</taxon>
        <taxon>Alphaproteobacteria</taxon>
        <taxon>Sphingomonadales</taxon>
        <taxon>Sphingomonadaceae</taxon>
        <taxon>Sphingomonas</taxon>
    </lineage>
</organism>
<dbReference type="Proteomes" id="UP001169764">
    <property type="component" value="Unassembled WGS sequence"/>
</dbReference>
<dbReference type="PANTHER" id="PTHR43877">
    <property type="entry name" value="AMINOALKYLPHOSPHONATE N-ACETYLTRANSFERASE-RELATED-RELATED"/>
    <property type="match status" value="1"/>
</dbReference>
<proteinExistence type="predicted"/>
<dbReference type="SUPFAM" id="SSF55729">
    <property type="entry name" value="Acyl-CoA N-acyltransferases (Nat)"/>
    <property type="match status" value="1"/>
</dbReference>
<name>A0ABT8YBK8_9SPHN</name>
<reference evidence="4" key="1">
    <citation type="submission" date="2023-07" db="EMBL/GenBank/DDBJ databases">
        <authorList>
            <person name="Kim M."/>
        </authorList>
    </citation>
    <scope>NUCLEOTIDE SEQUENCE</scope>
    <source>
        <strain evidence="4">BIUV-7</strain>
    </source>
</reference>
<evidence type="ECO:0000256" key="1">
    <source>
        <dbReference type="ARBA" id="ARBA00022679"/>
    </source>
</evidence>
<dbReference type="EMBL" id="JAUOTP010000007">
    <property type="protein sequence ID" value="MDO6415689.1"/>
    <property type="molecule type" value="Genomic_DNA"/>
</dbReference>
<dbReference type="PANTHER" id="PTHR43877:SF2">
    <property type="entry name" value="AMINOALKYLPHOSPHONATE N-ACETYLTRANSFERASE-RELATED"/>
    <property type="match status" value="1"/>
</dbReference>
<keyword evidence="2" id="KW-0012">Acyltransferase</keyword>
<sequence>MGLHYRDATEADLPAIVALLADDPLGALREDPSLPLAASYGTAFAAIASAPHQRLIVAEEEGRVVGTLQLLLIPAISRRGSWRGQIEGVRIAADRRGNGHGEAFVRWAADQCRSAGCVSVQLTSDASREAAHRFWRRLGFEATHVGFKMSL</sequence>
<dbReference type="Gene3D" id="3.40.630.30">
    <property type="match status" value="1"/>
</dbReference>
<accession>A0ABT8YBK8</accession>
<protein>
    <submittedName>
        <fullName evidence="4">GNAT family N-acetyltransferase</fullName>
    </submittedName>
</protein>
<evidence type="ECO:0000313" key="5">
    <source>
        <dbReference type="Proteomes" id="UP001169764"/>
    </source>
</evidence>
<dbReference type="InterPro" id="IPR000182">
    <property type="entry name" value="GNAT_dom"/>
</dbReference>
<keyword evidence="5" id="KW-1185">Reference proteome</keyword>
<dbReference type="CDD" id="cd04301">
    <property type="entry name" value="NAT_SF"/>
    <property type="match status" value="1"/>
</dbReference>
<keyword evidence="1" id="KW-0808">Transferase</keyword>
<dbReference type="RefSeq" id="WP_303544000.1">
    <property type="nucleotide sequence ID" value="NZ_JAUOTP010000007.1"/>
</dbReference>
<evidence type="ECO:0000256" key="2">
    <source>
        <dbReference type="ARBA" id="ARBA00023315"/>
    </source>
</evidence>
<evidence type="ECO:0000313" key="4">
    <source>
        <dbReference type="EMBL" id="MDO6415689.1"/>
    </source>
</evidence>
<feature type="domain" description="N-acetyltransferase" evidence="3">
    <location>
        <begin position="3"/>
        <end position="151"/>
    </location>
</feature>
<dbReference type="InterPro" id="IPR016181">
    <property type="entry name" value="Acyl_CoA_acyltransferase"/>
</dbReference>
<evidence type="ECO:0000259" key="3">
    <source>
        <dbReference type="PROSITE" id="PS51186"/>
    </source>
</evidence>
<comment type="caution">
    <text evidence="4">The sequence shown here is derived from an EMBL/GenBank/DDBJ whole genome shotgun (WGS) entry which is preliminary data.</text>
</comment>
<gene>
    <name evidence="4" type="ORF">Q4F19_14965</name>
</gene>
<dbReference type="PROSITE" id="PS51186">
    <property type="entry name" value="GNAT"/>
    <property type="match status" value="1"/>
</dbReference>